<evidence type="ECO:0000256" key="2">
    <source>
        <dbReference type="HAMAP-Rule" id="MF_00048"/>
    </source>
</evidence>
<dbReference type="InterPro" id="IPR003509">
    <property type="entry name" value="UPF0102_YraN-like"/>
</dbReference>
<reference evidence="3 4" key="1">
    <citation type="journal article" date="2009" name="J. Bacteriol.">
        <title>Draft genome sequence of the extremely acidophilic bacterium Acidithiobacillus caldus ATCC 51756 reveals metabolic versatility in the genus Acidithiobacillus.</title>
        <authorList>
            <person name="Valdes J."/>
            <person name="Quatrini R."/>
            <person name="Hallberg K."/>
            <person name="Dopson M."/>
            <person name="Valenzuela P.D."/>
            <person name="Holmes D.S."/>
        </authorList>
    </citation>
    <scope>NUCLEOTIDE SEQUENCE [LARGE SCALE GENOMIC DNA]</scope>
    <source>
        <strain evidence="4">ATCC 51756 / DSM 8584 / KU</strain>
    </source>
</reference>
<dbReference type="EMBL" id="CP005986">
    <property type="protein sequence ID" value="AIA56451.1"/>
    <property type="molecule type" value="Genomic_DNA"/>
</dbReference>
<dbReference type="Proteomes" id="UP000005522">
    <property type="component" value="Chromosome"/>
</dbReference>
<keyword evidence="3" id="KW-0255">Endonuclease</keyword>
<proteinExistence type="inferred from homology"/>
<dbReference type="GO" id="GO:0016787">
    <property type="term" value="F:hydrolase activity"/>
    <property type="evidence" value="ECO:0007669"/>
    <property type="project" value="UniProtKB-KW"/>
</dbReference>
<dbReference type="HOGENOM" id="CLU_115353_1_0_6"/>
<name>A0A060A2J0_ACICK</name>
<dbReference type="AlphaFoldDB" id="A0A060A2J0"/>
<organism evidence="3 4">
    <name type="scientific">Acidithiobacillus caldus (strain ATCC 51756 / DSM 8584 / KU)</name>
    <dbReference type="NCBI Taxonomy" id="637389"/>
    <lineage>
        <taxon>Bacteria</taxon>
        <taxon>Pseudomonadati</taxon>
        <taxon>Pseudomonadota</taxon>
        <taxon>Acidithiobacillia</taxon>
        <taxon>Acidithiobacillales</taxon>
        <taxon>Acidithiobacillaceae</taxon>
        <taxon>Acidithiobacillus</taxon>
    </lineage>
</organism>
<dbReference type="GO" id="GO:0003676">
    <property type="term" value="F:nucleic acid binding"/>
    <property type="evidence" value="ECO:0007669"/>
    <property type="project" value="InterPro"/>
</dbReference>
<dbReference type="Pfam" id="PF02021">
    <property type="entry name" value="UPF0102"/>
    <property type="match status" value="1"/>
</dbReference>
<dbReference type="Gene3D" id="3.40.1350.10">
    <property type="match status" value="1"/>
</dbReference>
<dbReference type="CDD" id="cd20736">
    <property type="entry name" value="PoNe_Nuclease"/>
    <property type="match status" value="1"/>
</dbReference>
<evidence type="ECO:0000313" key="4">
    <source>
        <dbReference type="Proteomes" id="UP000005522"/>
    </source>
</evidence>
<dbReference type="SUPFAM" id="SSF52980">
    <property type="entry name" value="Restriction endonuclease-like"/>
    <property type="match status" value="1"/>
</dbReference>
<dbReference type="InterPro" id="IPR011335">
    <property type="entry name" value="Restrct_endonuc-II-like"/>
</dbReference>
<dbReference type="RefSeq" id="WP_004869312.1">
    <property type="nucleotide sequence ID" value="NZ_CP005986.1"/>
</dbReference>
<evidence type="ECO:0000256" key="1">
    <source>
        <dbReference type="ARBA" id="ARBA00006738"/>
    </source>
</evidence>
<dbReference type="KEGG" id="acz:Acaty_c2608"/>
<gene>
    <name evidence="3" type="ORF">Acaty_c2608</name>
</gene>
<dbReference type="PANTHER" id="PTHR34039">
    <property type="entry name" value="UPF0102 PROTEIN YRAN"/>
    <property type="match status" value="1"/>
</dbReference>
<dbReference type="HAMAP" id="MF_00048">
    <property type="entry name" value="UPF0102"/>
    <property type="match status" value="1"/>
</dbReference>
<accession>A0A060A2J0</accession>
<dbReference type="eggNOG" id="COG0792">
    <property type="taxonomic scope" value="Bacteria"/>
</dbReference>
<dbReference type="NCBIfam" id="TIGR00252">
    <property type="entry name" value="YraN family protein"/>
    <property type="match status" value="1"/>
</dbReference>
<dbReference type="GO" id="GO:0004519">
    <property type="term" value="F:endonuclease activity"/>
    <property type="evidence" value="ECO:0007669"/>
    <property type="project" value="UniProtKB-KW"/>
</dbReference>
<keyword evidence="3" id="KW-0540">Nuclease</keyword>
<sequence length="121" mass="13900">MPSPRQQRGSQAEDRAQALLEAQGLRVAARNFLCRSGEIDLIAEDGETLVFVEVRSRAHDRQGGAAASVNLRKQRRLIRAAEYYLLRHPEQRLRPCRFDVIALDADREADWIRDAFRVESR</sequence>
<keyword evidence="3" id="KW-0378">Hydrolase</keyword>
<dbReference type="InterPro" id="IPR011856">
    <property type="entry name" value="tRNA_endonuc-like_dom_sf"/>
</dbReference>
<dbReference type="PANTHER" id="PTHR34039:SF1">
    <property type="entry name" value="UPF0102 PROTEIN YRAN"/>
    <property type="match status" value="1"/>
</dbReference>
<protein>
    <recommendedName>
        <fullName evidence="2">UPF0102 protein Acaty_c2608</fullName>
    </recommendedName>
</protein>
<evidence type="ECO:0000313" key="3">
    <source>
        <dbReference type="EMBL" id="AIA56451.1"/>
    </source>
</evidence>
<comment type="similarity">
    <text evidence="1 2">Belongs to the UPF0102 family.</text>
</comment>
<dbReference type="GeneID" id="92932665"/>
<dbReference type="NCBIfam" id="NF009150">
    <property type="entry name" value="PRK12497.1-3"/>
    <property type="match status" value="1"/>
</dbReference>